<sequence length="669" mass="74293">MAISQRVSNAISGIFKSRTPMIPAVTEAMVSTSLPRVPPRHGIIESCVLGLICVLPLLNDTVKAFLEACEAVIHSHLSDSSTAVQSTRDVASSNGMSSAVDPAQSFSETVAPGPSTPLNSVHSDGSRTPELFHSLRTMTGYSVASSIRGSDVGMQTPEDMSFRSAHENPDLFTKAAEPPSPAIHREDSCYLGYVTPLEDLDFVLPFSQAPESPSLPSSNDVHRLSLELSSSFKSASESLAVCGNGIVGPLLPHHDASPVERSSVRFGDEDFQLERRRRARSEGLIIDGEISYSFLGFLGEGSYGRVLHVRSSAGEDLAVKVFNKRKAARDPVQLDFLVLEKDIWERITMHCRSPFLAPLHTSFQDDANIYFVTKLYPQGLRPRMGDLRYELGTSDIVLYAAELLLAIEDLHRSFIIHRDIKPENIVISPSGHLCLIDYGMARLFSECRSYQEFQGCRAFSLCGTPGYVAPEMLREDCPEKGYTCSVDIWAFGIVLLELFIGDGIPYFNNSCNEIVEQAILEADIDLESVVFDLEGRDLLSKILVTDPFERLTIEEIKAHPFFSRVDWDMVRTRGYNPSYIPGYRGPRPFDHPLSFRSKHSQSRGDDASVIPEVYVCEEDIRFLCPKDLLRDPLHGTLSWACEDWIRHPDADVTSERSFHTGRGLSSLHL</sequence>
<keyword evidence="5 12" id="KW-0418">Kinase</keyword>
<dbReference type="PROSITE" id="PS00108">
    <property type="entry name" value="PROTEIN_KINASE_ST"/>
    <property type="match status" value="1"/>
</dbReference>
<keyword evidence="6 9" id="KW-0067">ATP-binding</keyword>
<dbReference type="SUPFAM" id="SSF56112">
    <property type="entry name" value="Protein kinase-like (PK-like)"/>
    <property type="match status" value="1"/>
</dbReference>
<dbReference type="PROSITE" id="PS50011">
    <property type="entry name" value="PROTEIN_KINASE_DOM"/>
    <property type="match status" value="1"/>
</dbReference>
<dbReference type="SMART" id="SM00220">
    <property type="entry name" value="S_TKc"/>
    <property type="match status" value="1"/>
</dbReference>
<feature type="region of interest" description="Disordered" evidence="10">
    <location>
        <begin position="88"/>
        <end position="128"/>
    </location>
</feature>
<dbReference type="Gene3D" id="1.10.510.10">
    <property type="entry name" value="Transferase(Phosphotransferase) domain 1"/>
    <property type="match status" value="1"/>
</dbReference>
<proteinExistence type="predicted"/>
<dbReference type="InterPro" id="IPR008271">
    <property type="entry name" value="Ser/Thr_kinase_AS"/>
</dbReference>
<dbReference type="RefSeq" id="XP_007870943.1">
    <property type="nucleotide sequence ID" value="XM_007872752.1"/>
</dbReference>
<dbReference type="EMBL" id="KB469314">
    <property type="protein sequence ID" value="EPQ50686.1"/>
    <property type="molecule type" value="Genomic_DNA"/>
</dbReference>
<dbReference type="OrthoDB" id="1668230at2759"/>
<evidence type="ECO:0000259" key="11">
    <source>
        <dbReference type="PROSITE" id="PS50011"/>
    </source>
</evidence>
<dbReference type="OMA" id="QDAMDIQ"/>
<comment type="catalytic activity">
    <reaction evidence="8">
        <text>L-seryl-[protein] + ATP = O-phospho-L-seryl-[protein] + ADP + H(+)</text>
        <dbReference type="Rhea" id="RHEA:17989"/>
        <dbReference type="Rhea" id="RHEA-COMP:9863"/>
        <dbReference type="Rhea" id="RHEA-COMP:11604"/>
        <dbReference type="ChEBI" id="CHEBI:15378"/>
        <dbReference type="ChEBI" id="CHEBI:29999"/>
        <dbReference type="ChEBI" id="CHEBI:30616"/>
        <dbReference type="ChEBI" id="CHEBI:83421"/>
        <dbReference type="ChEBI" id="CHEBI:456216"/>
        <dbReference type="EC" id="2.7.11.11"/>
    </reaction>
</comment>
<dbReference type="GO" id="GO:0004691">
    <property type="term" value="F:cAMP-dependent protein kinase activity"/>
    <property type="evidence" value="ECO:0007669"/>
    <property type="project" value="UniProtKB-EC"/>
</dbReference>
<dbReference type="Gene3D" id="3.30.200.20">
    <property type="entry name" value="Phosphorylase Kinase, domain 1"/>
    <property type="match status" value="1"/>
</dbReference>
<dbReference type="Pfam" id="PF00069">
    <property type="entry name" value="Pkinase"/>
    <property type="match status" value="1"/>
</dbReference>
<evidence type="ECO:0000256" key="5">
    <source>
        <dbReference type="ARBA" id="ARBA00022777"/>
    </source>
</evidence>
<gene>
    <name evidence="12" type="ORF">GLOTRDRAFT_133789</name>
</gene>
<keyword evidence="3" id="KW-0808">Transferase</keyword>
<dbReference type="STRING" id="670483.S7PS97"/>
<dbReference type="GO" id="GO:0005524">
    <property type="term" value="F:ATP binding"/>
    <property type="evidence" value="ECO:0007669"/>
    <property type="project" value="UniProtKB-UniRule"/>
</dbReference>
<dbReference type="InterPro" id="IPR017441">
    <property type="entry name" value="Protein_kinase_ATP_BS"/>
</dbReference>
<keyword evidence="2" id="KW-0723">Serine/threonine-protein kinase</keyword>
<name>S7PS97_GLOTA</name>
<dbReference type="PROSITE" id="PS00107">
    <property type="entry name" value="PROTEIN_KINASE_ATP"/>
    <property type="match status" value="1"/>
</dbReference>
<dbReference type="InterPro" id="IPR000719">
    <property type="entry name" value="Prot_kinase_dom"/>
</dbReference>
<accession>S7PS97</accession>
<evidence type="ECO:0000256" key="4">
    <source>
        <dbReference type="ARBA" id="ARBA00022741"/>
    </source>
</evidence>
<feature type="domain" description="Protein kinase" evidence="11">
    <location>
        <begin position="292"/>
        <end position="562"/>
    </location>
</feature>
<dbReference type="GeneID" id="19302796"/>
<feature type="binding site" evidence="9">
    <location>
        <position position="320"/>
    </location>
    <ligand>
        <name>ATP</name>
        <dbReference type="ChEBI" id="CHEBI:30616"/>
    </ligand>
</feature>
<evidence type="ECO:0000256" key="2">
    <source>
        <dbReference type="ARBA" id="ARBA00022527"/>
    </source>
</evidence>
<dbReference type="Proteomes" id="UP000030669">
    <property type="component" value="Unassembled WGS sequence"/>
</dbReference>
<evidence type="ECO:0000256" key="7">
    <source>
        <dbReference type="ARBA" id="ARBA00047292"/>
    </source>
</evidence>
<organism evidence="12 13">
    <name type="scientific">Gloeophyllum trabeum (strain ATCC 11539 / FP-39264 / Madison 617)</name>
    <name type="common">Brown rot fungus</name>
    <dbReference type="NCBI Taxonomy" id="670483"/>
    <lineage>
        <taxon>Eukaryota</taxon>
        <taxon>Fungi</taxon>
        <taxon>Dikarya</taxon>
        <taxon>Basidiomycota</taxon>
        <taxon>Agaricomycotina</taxon>
        <taxon>Agaricomycetes</taxon>
        <taxon>Gloeophyllales</taxon>
        <taxon>Gloeophyllaceae</taxon>
        <taxon>Gloeophyllum</taxon>
    </lineage>
</organism>
<dbReference type="HOGENOM" id="CLU_410521_0_0_1"/>
<evidence type="ECO:0000256" key="1">
    <source>
        <dbReference type="ARBA" id="ARBA00012444"/>
    </source>
</evidence>
<keyword evidence="4 9" id="KW-0547">Nucleotide-binding</keyword>
<evidence type="ECO:0000256" key="3">
    <source>
        <dbReference type="ARBA" id="ARBA00022679"/>
    </source>
</evidence>
<feature type="compositionally biased region" description="Polar residues" evidence="10">
    <location>
        <begin position="88"/>
        <end position="97"/>
    </location>
</feature>
<keyword evidence="13" id="KW-1185">Reference proteome</keyword>
<protein>
    <recommendedName>
        <fullName evidence="1">cAMP-dependent protein kinase</fullName>
        <ecNumber evidence="1">2.7.11.11</ecNumber>
    </recommendedName>
</protein>
<dbReference type="KEGG" id="gtr:GLOTRDRAFT_133789"/>
<evidence type="ECO:0000256" key="8">
    <source>
        <dbReference type="ARBA" id="ARBA00047454"/>
    </source>
</evidence>
<dbReference type="AlphaFoldDB" id="S7PS97"/>
<comment type="catalytic activity">
    <reaction evidence="7">
        <text>L-threonyl-[protein] + ATP = O-phospho-L-threonyl-[protein] + ADP + H(+)</text>
        <dbReference type="Rhea" id="RHEA:46608"/>
        <dbReference type="Rhea" id="RHEA-COMP:11060"/>
        <dbReference type="Rhea" id="RHEA-COMP:11605"/>
        <dbReference type="ChEBI" id="CHEBI:15378"/>
        <dbReference type="ChEBI" id="CHEBI:30013"/>
        <dbReference type="ChEBI" id="CHEBI:30616"/>
        <dbReference type="ChEBI" id="CHEBI:61977"/>
        <dbReference type="ChEBI" id="CHEBI:456216"/>
        <dbReference type="EC" id="2.7.11.11"/>
    </reaction>
</comment>
<evidence type="ECO:0000256" key="10">
    <source>
        <dbReference type="SAM" id="MobiDB-lite"/>
    </source>
</evidence>
<dbReference type="PANTHER" id="PTHR24353">
    <property type="entry name" value="CYCLIC NUCLEOTIDE-DEPENDENT PROTEIN KINASE"/>
    <property type="match status" value="1"/>
</dbReference>
<dbReference type="EC" id="2.7.11.11" evidence="1"/>
<dbReference type="InterPro" id="IPR011009">
    <property type="entry name" value="Kinase-like_dom_sf"/>
</dbReference>
<evidence type="ECO:0000313" key="12">
    <source>
        <dbReference type="EMBL" id="EPQ50686.1"/>
    </source>
</evidence>
<evidence type="ECO:0000256" key="9">
    <source>
        <dbReference type="PROSITE-ProRule" id="PRU10141"/>
    </source>
</evidence>
<evidence type="ECO:0000256" key="6">
    <source>
        <dbReference type="ARBA" id="ARBA00022840"/>
    </source>
</evidence>
<evidence type="ECO:0000313" key="13">
    <source>
        <dbReference type="Proteomes" id="UP000030669"/>
    </source>
</evidence>
<dbReference type="eggNOG" id="KOG0598">
    <property type="taxonomic scope" value="Eukaryota"/>
</dbReference>
<reference evidence="12 13" key="1">
    <citation type="journal article" date="2012" name="Science">
        <title>The Paleozoic origin of enzymatic lignin decomposition reconstructed from 31 fungal genomes.</title>
        <authorList>
            <person name="Floudas D."/>
            <person name="Binder M."/>
            <person name="Riley R."/>
            <person name="Barry K."/>
            <person name="Blanchette R.A."/>
            <person name="Henrissat B."/>
            <person name="Martinez A.T."/>
            <person name="Otillar R."/>
            <person name="Spatafora J.W."/>
            <person name="Yadav J.S."/>
            <person name="Aerts A."/>
            <person name="Benoit I."/>
            <person name="Boyd A."/>
            <person name="Carlson A."/>
            <person name="Copeland A."/>
            <person name="Coutinho P.M."/>
            <person name="de Vries R.P."/>
            <person name="Ferreira P."/>
            <person name="Findley K."/>
            <person name="Foster B."/>
            <person name="Gaskell J."/>
            <person name="Glotzer D."/>
            <person name="Gorecki P."/>
            <person name="Heitman J."/>
            <person name="Hesse C."/>
            <person name="Hori C."/>
            <person name="Igarashi K."/>
            <person name="Jurgens J.A."/>
            <person name="Kallen N."/>
            <person name="Kersten P."/>
            <person name="Kohler A."/>
            <person name="Kuees U."/>
            <person name="Kumar T.K.A."/>
            <person name="Kuo A."/>
            <person name="LaButti K."/>
            <person name="Larrondo L.F."/>
            <person name="Lindquist E."/>
            <person name="Ling A."/>
            <person name="Lombard V."/>
            <person name="Lucas S."/>
            <person name="Lundell T."/>
            <person name="Martin R."/>
            <person name="McLaughlin D.J."/>
            <person name="Morgenstern I."/>
            <person name="Morin E."/>
            <person name="Murat C."/>
            <person name="Nagy L.G."/>
            <person name="Nolan M."/>
            <person name="Ohm R.A."/>
            <person name="Patyshakuliyeva A."/>
            <person name="Rokas A."/>
            <person name="Ruiz-Duenas F.J."/>
            <person name="Sabat G."/>
            <person name="Salamov A."/>
            <person name="Samejima M."/>
            <person name="Schmutz J."/>
            <person name="Slot J.C."/>
            <person name="St John F."/>
            <person name="Stenlid J."/>
            <person name="Sun H."/>
            <person name="Sun S."/>
            <person name="Syed K."/>
            <person name="Tsang A."/>
            <person name="Wiebenga A."/>
            <person name="Young D."/>
            <person name="Pisabarro A."/>
            <person name="Eastwood D.C."/>
            <person name="Martin F."/>
            <person name="Cullen D."/>
            <person name="Grigoriev I.V."/>
            <person name="Hibbett D.S."/>
        </authorList>
    </citation>
    <scope>NUCLEOTIDE SEQUENCE [LARGE SCALE GENOMIC DNA]</scope>
    <source>
        <strain evidence="12 13">ATCC 11539</strain>
    </source>
</reference>